<organism evidence="3 4">
    <name type="scientific">Streptomyces glycanivorans</name>
    <dbReference type="NCBI Taxonomy" id="3033808"/>
    <lineage>
        <taxon>Bacteria</taxon>
        <taxon>Bacillati</taxon>
        <taxon>Actinomycetota</taxon>
        <taxon>Actinomycetes</taxon>
        <taxon>Kitasatosporales</taxon>
        <taxon>Streptomycetaceae</taxon>
        <taxon>Streptomyces</taxon>
    </lineage>
</organism>
<dbReference type="EMBL" id="CP120984">
    <property type="protein sequence ID" value="WLQ69402.1"/>
    <property type="molecule type" value="Genomic_DNA"/>
</dbReference>
<keyword evidence="3" id="KW-0255">Endonuclease</keyword>
<accession>A0ABY9JTV2</accession>
<sequence length="247" mass="26697">MISLMRRGLPALALAALTLLATPASAGTLTTPLPVEELPFTSYAPAQTPDGIPGARRSLGLFEAIDELPVAEEHREGYKRTLYKHWNRGLNATDGCDTRREVILSEAVNAPEVAAGCKLTGGSWRSAYDNLVVNDAGRLDVDHFVPLAEVFDSEQTPWSAERREAYANDQGSADTLIAVSAASNRSKSDKDPAQWMPTDASYHCTYAATWVATKLRWDLAVDDAERQALLGTAEDCSGTTVTYEPAP</sequence>
<keyword evidence="3" id="KW-0378">Hydrolase</keyword>
<evidence type="ECO:0000259" key="2">
    <source>
        <dbReference type="Pfam" id="PF07510"/>
    </source>
</evidence>
<keyword evidence="1" id="KW-0732">Signal</keyword>
<name>A0ABY9JTV2_9ACTN</name>
<keyword evidence="4" id="KW-1185">Reference proteome</keyword>
<dbReference type="Proteomes" id="UP001224433">
    <property type="component" value="Plasmid unnamed1"/>
</dbReference>
<dbReference type="RefSeq" id="WP_306105466.1">
    <property type="nucleotide sequence ID" value="NZ_CP120984.1"/>
</dbReference>
<reference evidence="3 4" key="1">
    <citation type="submission" date="2023-03" db="EMBL/GenBank/DDBJ databases">
        <title>Isolation and description of six Streptomyces strains from soil environments, able to metabolize different microbial glucans.</title>
        <authorList>
            <person name="Widen T."/>
            <person name="Larsbrink J."/>
        </authorList>
    </citation>
    <scope>NUCLEOTIDE SEQUENCE [LARGE SCALE GENOMIC DNA]</scope>
    <source>
        <strain evidence="3 4">Alt3</strain>
        <plasmid evidence="3 4">unnamed1</plasmid>
    </source>
</reference>
<protein>
    <submittedName>
        <fullName evidence="3">HNH endonuclease family protein</fullName>
    </submittedName>
</protein>
<feature type="chain" id="PRO_5046762816" evidence="1">
    <location>
        <begin position="27"/>
        <end position="247"/>
    </location>
</feature>
<dbReference type="Pfam" id="PF07510">
    <property type="entry name" value="GmrSD_C"/>
    <property type="match status" value="1"/>
</dbReference>
<keyword evidence="3" id="KW-0614">Plasmid</keyword>
<keyword evidence="3" id="KW-0540">Nuclease</keyword>
<evidence type="ECO:0000313" key="3">
    <source>
        <dbReference type="EMBL" id="WLQ69402.1"/>
    </source>
</evidence>
<feature type="signal peptide" evidence="1">
    <location>
        <begin position="1"/>
        <end position="26"/>
    </location>
</feature>
<gene>
    <name evidence="3" type="ORF">P8A20_37175</name>
</gene>
<evidence type="ECO:0000256" key="1">
    <source>
        <dbReference type="SAM" id="SignalP"/>
    </source>
</evidence>
<geneLocation type="plasmid" evidence="3 4">
    <name>unnamed1</name>
</geneLocation>
<dbReference type="InterPro" id="IPR011089">
    <property type="entry name" value="GmrSD_C"/>
</dbReference>
<feature type="domain" description="GmrSD restriction endonucleases C-terminal" evidence="2">
    <location>
        <begin position="134"/>
        <end position="230"/>
    </location>
</feature>
<evidence type="ECO:0000313" key="4">
    <source>
        <dbReference type="Proteomes" id="UP001224433"/>
    </source>
</evidence>
<proteinExistence type="predicted"/>
<dbReference type="GO" id="GO:0004519">
    <property type="term" value="F:endonuclease activity"/>
    <property type="evidence" value="ECO:0007669"/>
    <property type="project" value="UniProtKB-KW"/>
</dbReference>
<dbReference type="PANTHER" id="PTHR24094">
    <property type="entry name" value="SECRETED PROTEIN"/>
    <property type="match status" value="1"/>
</dbReference>
<dbReference type="PANTHER" id="PTHR24094:SF15">
    <property type="entry name" value="AMP-DEPENDENT SYNTHETASE_LIGASE DOMAIN-CONTAINING PROTEIN-RELATED"/>
    <property type="match status" value="1"/>
</dbReference>